<dbReference type="AlphaFoldDB" id="A0A918KXU2"/>
<organism evidence="1 2">
    <name type="scientific">Streptomyces aurantiogriseus</name>
    <dbReference type="NCBI Taxonomy" id="66870"/>
    <lineage>
        <taxon>Bacteria</taxon>
        <taxon>Bacillati</taxon>
        <taxon>Actinomycetota</taxon>
        <taxon>Actinomycetes</taxon>
        <taxon>Kitasatosporales</taxon>
        <taxon>Streptomycetaceae</taxon>
        <taxon>Streptomyces</taxon>
    </lineage>
</organism>
<comment type="caution">
    <text evidence="1">The sequence shown here is derived from an EMBL/GenBank/DDBJ whole genome shotgun (WGS) entry which is preliminary data.</text>
</comment>
<dbReference type="Proteomes" id="UP000658320">
    <property type="component" value="Unassembled WGS sequence"/>
</dbReference>
<reference evidence="1" key="2">
    <citation type="submission" date="2020-09" db="EMBL/GenBank/DDBJ databases">
        <authorList>
            <person name="Sun Q."/>
            <person name="Ohkuma M."/>
        </authorList>
    </citation>
    <scope>NUCLEOTIDE SEQUENCE</scope>
    <source>
        <strain evidence="1">JCM 4346</strain>
    </source>
</reference>
<keyword evidence="2" id="KW-1185">Reference proteome</keyword>
<dbReference type="EMBL" id="BMSX01000019">
    <property type="protein sequence ID" value="GGR42001.1"/>
    <property type="molecule type" value="Genomic_DNA"/>
</dbReference>
<name>A0A918KXU2_9ACTN</name>
<protein>
    <submittedName>
        <fullName evidence="1">Uncharacterized protein</fullName>
    </submittedName>
</protein>
<proteinExistence type="predicted"/>
<evidence type="ECO:0000313" key="1">
    <source>
        <dbReference type="EMBL" id="GGR42001.1"/>
    </source>
</evidence>
<reference evidence="1" key="1">
    <citation type="journal article" date="2014" name="Int. J. Syst. Evol. Microbiol.">
        <title>Complete genome sequence of Corynebacterium casei LMG S-19264T (=DSM 44701T), isolated from a smear-ripened cheese.</title>
        <authorList>
            <consortium name="US DOE Joint Genome Institute (JGI-PGF)"/>
            <person name="Walter F."/>
            <person name="Albersmeier A."/>
            <person name="Kalinowski J."/>
            <person name="Ruckert C."/>
        </authorList>
    </citation>
    <scope>NUCLEOTIDE SEQUENCE</scope>
    <source>
        <strain evidence="1">JCM 4346</strain>
    </source>
</reference>
<evidence type="ECO:0000313" key="2">
    <source>
        <dbReference type="Proteomes" id="UP000658320"/>
    </source>
</evidence>
<sequence>MFWWLAMSALWPWAALESVAFRVTGEQPALLRSLLTRATMRDTAEDAGAAVPVALGDGAEDAGGSAGAVEAGAVAAGEAGAEGCEVGLAPFHRSFWDALAQFFHRAWESSFHRAEDSALSAP</sequence>
<gene>
    <name evidence="1" type="ORF">GCM10010251_68650</name>
</gene>
<accession>A0A918KXU2</accession>